<organism evidence="1 2">
    <name type="scientific">Lentinus tigrinus ALCF2SS1-6</name>
    <dbReference type="NCBI Taxonomy" id="1328759"/>
    <lineage>
        <taxon>Eukaryota</taxon>
        <taxon>Fungi</taxon>
        <taxon>Dikarya</taxon>
        <taxon>Basidiomycota</taxon>
        <taxon>Agaricomycotina</taxon>
        <taxon>Agaricomycetes</taxon>
        <taxon>Polyporales</taxon>
        <taxon>Polyporaceae</taxon>
        <taxon>Lentinus</taxon>
    </lineage>
</organism>
<keyword evidence="2" id="KW-1185">Reference proteome</keyword>
<dbReference type="AlphaFoldDB" id="A0A5C2SNJ5"/>
<gene>
    <name evidence="1" type="ORF">L227DRAFT_205032</name>
</gene>
<accession>A0A5C2SNJ5</accession>
<dbReference type="EMBL" id="ML122252">
    <property type="protein sequence ID" value="RPD65211.1"/>
    <property type="molecule type" value="Genomic_DNA"/>
</dbReference>
<evidence type="ECO:0000313" key="1">
    <source>
        <dbReference type="EMBL" id="RPD65211.1"/>
    </source>
</evidence>
<sequence length="101" mass="11383">MGSPHAPTVWYAHKLRKPAHFERPPEASCGSVGLRSRRHRFVLRGRQERVPPESRTHSADLHFQLATGRAVHVLGQLSAAKEQFNSCSRLMACHIVITVEH</sequence>
<protein>
    <submittedName>
        <fullName evidence="1">Uncharacterized protein</fullName>
    </submittedName>
</protein>
<name>A0A5C2SNJ5_9APHY</name>
<proteinExistence type="predicted"/>
<evidence type="ECO:0000313" key="2">
    <source>
        <dbReference type="Proteomes" id="UP000313359"/>
    </source>
</evidence>
<dbReference type="Proteomes" id="UP000313359">
    <property type="component" value="Unassembled WGS sequence"/>
</dbReference>
<reference evidence="1" key="1">
    <citation type="journal article" date="2018" name="Genome Biol. Evol.">
        <title>Genomics and development of Lentinus tigrinus, a white-rot wood-decaying mushroom with dimorphic fruiting bodies.</title>
        <authorList>
            <person name="Wu B."/>
            <person name="Xu Z."/>
            <person name="Knudson A."/>
            <person name="Carlson A."/>
            <person name="Chen N."/>
            <person name="Kovaka S."/>
            <person name="LaButti K."/>
            <person name="Lipzen A."/>
            <person name="Pennachio C."/>
            <person name="Riley R."/>
            <person name="Schakwitz W."/>
            <person name="Umezawa K."/>
            <person name="Ohm R.A."/>
            <person name="Grigoriev I.V."/>
            <person name="Nagy L.G."/>
            <person name="Gibbons J."/>
            <person name="Hibbett D."/>
        </authorList>
    </citation>
    <scope>NUCLEOTIDE SEQUENCE [LARGE SCALE GENOMIC DNA]</scope>
    <source>
        <strain evidence="1">ALCF2SS1-6</strain>
    </source>
</reference>